<keyword evidence="1" id="KW-0472">Membrane</keyword>
<dbReference type="RefSeq" id="XP_033593594.1">
    <property type="nucleotide sequence ID" value="XM_033736295.1"/>
</dbReference>
<evidence type="ECO:0000313" key="3">
    <source>
        <dbReference type="Proteomes" id="UP000799767"/>
    </source>
</evidence>
<keyword evidence="3" id="KW-1185">Reference proteome</keyword>
<reference evidence="2" key="1">
    <citation type="journal article" date="2020" name="Stud. Mycol.">
        <title>101 Dothideomycetes genomes: a test case for predicting lifestyles and emergence of pathogens.</title>
        <authorList>
            <person name="Haridas S."/>
            <person name="Albert R."/>
            <person name="Binder M."/>
            <person name="Bloem J."/>
            <person name="Labutti K."/>
            <person name="Salamov A."/>
            <person name="Andreopoulos B."/>
            <person name="Baker S."/>
            <person name="Barry K."/>
            <person name="Bills G."/>
            <person name="Bluhm B."/>
            <person name="Cannon C."/>
            <person name="Castanera R."/>
            <person name="Culley D."/>
            <person name="Daum C."/>
            <person name="Ezra D."/>
            <person name="Gonzalez J."/>
            <person name="Henrissat B."/>
            <person name="Kuo A."/>
            <person name="Liang C."/>
            <person name="Lipzen A."/>
            <person name="Lutzoni F."/>
            <person name="Magnuson J."/>
            <person name="Mondo S."/>
            <person name="Nolan M."/>
            <person name="Ohm R."/>
            <person name="Pangilinan J."/>
            <person name="Park H.-J."/>
            <person name="Ramirez L."/>
            <person name="Alfaro M."/>
            <person name="Sun H."/>
            <person name="Tritt A."/>
            <person name="Yoshinaga Y."/>
            <person name="Zwiers L.-H."/>
            <person name="Turgeon B."/>
            <person name="Goodwin S."/>
            <person name="Spatafora J."/>
            <person name="Crous P."/>
            <person name="Grigoriev I."/>
        </authorList>
    </citation>
    <scope>NUCLEOTIDE SEQUENCE</scope>
    <source>
        <strain evidence="2">CBS 113389</strain>
    </source>
</reference>
<organism evidence="2 3">
    <name type="scientific">Neohortaea acidophila</name>
    <dbReference type="NCBI Taxonomy" id="245834"/>
    <lineage>
        <taxon>Eukaryota</taxon>
        <taxon>Fungi</taxon>
        <taxon>Dikarya</taxon>
        <taxon>Ascomycota</taxon>
        <taxon>Pezizomycotina</taxon>
        <taxon>Dothideomycetes</taxon>
        <taxon>Dothideomycetidae</taxon>
        <taxon>Mycosphaerellales</taxon>
        <taxon>Teratosphaeriaceae</taxon>
        <taxon>Neohortaea</taxon>
    </lineage>
</organism>
<protein>
    <recommendedName>
        <fullName evidence="4">MARVEL domain-containing protein</fullName>
    </recommendedName>
</protein>
<proteinExistence type="predicted"/>
<evidence type="ECO:0000313" key="2">
    <source>
        <dbReference type="EMBL" id="KAF2487025.1"/>
    </source>
</evidence>
<accession>A0A6A6Q410</accession>
<keyword evidence="1" id="KW-1133">Transmembrane helix</keyword>
<evidence type="ECO:0000256" key="1">
    <source>
        <dbReference type="SAM" id="Phobius"/>
    </source>
</evidence>
<sequence length="114" mass="12515">MQGIKIGLLVTRIWLLICACVVLGTSAHLTSVTKAICDYINGDGGYCDESHLLAPLRYCIFTLAVWMHNIGGCRAGPICGELKADIAFLFLGLSGYIVAVVLVFVWQRRRQARD</sequence>
<dbReference type="EMBL" id="MU001631">
    <property type="protein sequence ID" value="KAF2487025.1"/>
    <property type="molecule type" value="Genomic_DNA"/>
</dbReference>
<feature type="transmembrane region" description="Helical" evidence="1">
    <location>
        <begin position="12"/>
        <end position="29"/>
    </location>
</feature>
<dbReference type="GeneID" id="54477297"/>
<keyword evidence="1" id="KW-0812">Transmembrane</keyword>
<name>A0A6A6Q410_9PEZI</name>
<feature type="transmembrane region" description="Helical" evidence="1">
    <location>
        <begin position="86"/>
        <end position="106"/>
    </location>
</feature>
<dbReference type="Proteomes" id="UP000799767">
    <property type="component" value="Unassembled WGS sequence"/>
</dbReference>
<dbReference type="AlphaFoldDB" id="A0A6A6Q410"/>
<evidence type="ECO:0008006" key="4">
    <source>
        <dbReference type="Google" id="ProtNLM"/>
    </source>
</evidence>
<gene>
    <name evidence="2" type="ORF">BDY17DRAFT_319594</name>
</gene>